<dbReference type="EMBL" id="JAADZU010000035">
    <property type="protein sequence ID" value="NDK90341.1"/>
    <property type="molecule type" value="Genomic_DNA"/>
</dbReference>
<reference evidence="1 2" key="1">
    <citation type="submission" date="2020-01" db="EMBL/GenBank/DDBJ databases">
        <title>Investigation of new actinobacteria for the biodesulphurisation of diesel fuel.</title>
        <authorList>
            <person name="Athi Narayanan S.M."/>
        </authorList>
    </citation>
    <scope>NUCLEOTIDE SEQUENCE [LARGE SCALE GENOMIC DNA]</scope>
    <source>
        <strain evidence="1 2">213E</strain>
    </source>
</reference>
<accession>A0A7K3LQJ2</accession>
<evidence type="ECO:0000313" key="1">
    <source>
        <dbReference type="EMBL" id="NDK90341.1"/>
    </source>
</evidence>
<protein>
    <submittedName>
        <fullName evidence="1">Abhydrolase domain-containing 18</fullName>
    </submittedName>
</protein>
<dbReference type="Gene3D" id="3.40.50.1820">
    <property type="entry name" value="alpha/beta hydrolase"/>
    <property type="match status" value="1"/>
</dbReference>
<keyword evidence="1" id="KW-0378">Hydrolase</keyword>
<gene>
    <name evidence="1" type="ORF">GYA93_12210</name>
</gene>
<dbReference type="AlphaFoldDB" id="A0A7K3LQJ2"/>
<dbReference type="InterPro" id="IPR019149">
    <property type="entry name" value="ABHD18"/>
</dbReference>
<dbReference type="PANTHER" id="PTHR13617">
    <property type="entry name" value="PROTEIN ABHD18"/>
    <property type="match status" value="1"/>
</dbReference>
<proteinExistence type="predicted"/>
<dbReference type="SUPFAM" id="SSF53474">
    <property type="entry name" value="alpha/beta-Hydrolases"/>
    <property type="match status" value="1"/>
</dbReference>
<keyword evidence="2" id="KW-1185">Reference proteome</keyword>
<evidence type="ECO:0000313" key="2">
    <source>
        <dbReference type="Proteomes" id="UP000466307"/>
    </source>
</evidence>
<sequence>MIDWGTGVARAGLFASVLPRAIASARIAGRGRPDAGVPPSAVGPRVVGESALDEFFIAINSVIRDIPPLEVIEGNVARCDAVAAEFTALGIEGIHQRPNAPRIVSQKRKMFGTTRFDQIDYLVDGFLPQSVVVDDPYAGMTASARVLSRSGKGRRWIIWVHGAAQGRNDDLYAFRAGHLHGALDYDVALPVLPAHGARRLRKVAYPGMDPLVNVVLTIRAVVEIRALIRWIARREPAEIVIAGTSLGGPIAALVATLEPDVSGTLAVVPMLDLHGTLAHHMDRAGSRGRELAALMRSDPVTAVSSVIDPLALDPMASPDRRLVVAALNDRVTSLSAARKLHAHWGGQVYWYAGSHVGHAMSRGIQDAVDDFLA</sequence>
<name>A0A7K3LQJ2_9ACTN</name>
<comment type="caution">
    <text evidence="1">The sequence shown here is derived from an EMBL/GenBank/DDBJ whole genome shotgun (WGS) entry which is preliminary data.</text>
</comment>
<dbReference type="PANTHER" id="PTHR13617:SF14">
    <property type="entry name" value="PROTEIN ABHD18"/>
    <property type="match status" value="1"/>
</dbReference>
<dbReference type="Proteomes" id="UP000466307">
    <property type="component" value="Unassembled WGS sequence"/>
</dbReference>
<dbReference type="Pfam" id="PF09752">
    <property type="entry name" value="ABHD18"/>
    <property type="match status" value="1"/>
</dbReference>
<dbReference type="GO" id="GO:0016787">
    <property type="term" value="F:hydrolase activity"/>
    <property type="evidence" value="ECO:0007669"/>
    <property type="project" value="UniProtKB-KW"/>
</dbReference>
<dbReference type="RefSeq" id="WP_059039146.1">
    <property type="nucleotide sequence ID" value="NZ_JAADZU010000035.1"/>
</dbReference>
<organism evidence="1 2">
    <name type="scientific">Gordonia desulfuricans</name>
    <dbReference type="NCBI Taxonomy" id="89051"/>
    <lineage>
        <taxon>Bacteria</taxon>
        <taxon>Bacillati</taxon>
        <taxon>Actinomycetota</taxon>
        <taxon>Actinomycetes</taxon>
        <taxon>Mycobacteriales</taxon>
        <taxon>Gordoniaceae</taxon>
        <taxon>Gordonia</taxon>
    </lineage>
</organism>
<dbReference type="InterPro" id="IPR029058">
    <property type="entry name" value="AB_hydrolase_fold"/>
</dbReference>